<evidence type="ECO:0000313" key="3">
    <source>
        <dbReference type="Proteomes" id="UP000031843"/>
    </source>
</evidence>
<proteinExistence type="predicted"/>
<dbReference type="STRING" id="68895.RR42_m1647"/>
<feature type="region of interest" description="Disordered" evidence="1">
    <location>
        <begin position="239"/>
        <end position="286"/>
    </location>
</feature>
<dbReference type="EMBL" id="CP010536">
    <property type="protein sequence ID" value="AJG19044.1"/>
    <property type="molecule type" value="Genomic_DNA"/>
</dbReference>
<gene>
    <name evidence="2" type="ORF">RR42_m1647</name>
</gene>
<dbReference type="KEGG" id="cbw:RR42_m1647"/>
<keyword evidence="3" id="KW-1185">Reference proteome</keyword>
<reference evidence="2 3" key="1">
    <citation type="journal article" date="2015" name="Genome Announc.">
        <title>Complete Genome Sequence of Cupriavidus basilensis 4G11, Isolated from the Oak Ridge Field Research Center Site.</title>
        <authorList>
            <person name="Ray J."/>
            <person name="Waters R.J."/>
            <person name="Skerker J.M."/>
            <person name="Kuehl J.V."/>
            <person name="Price M.N."/>
            <person name="Huang J."/>
            <person name="Chakraborty R."/>
            <person name="Arkin A.P."/>
            <person name="Deutschbauer A."/>
        </authorList>
    </citation>
    <scope>NUCLEOTIDE SEQUENCE [LARGE SCALE GENOMIC DNA]</scope>
    <source>
        <strain evidence="2">4G11</strain>
    </source>
</reference>
<dbReference type="Proteomes" id="UP000031843">
    <property type="component" value="Chromosome main"/>
</dbReference>
<name>A0A0C4Y9V5_9BURK</name>
<organism evidence="2 3">
    <name type="scientific">Cupriavidus basilensis</name>
    <dbReference type="NCBI Taxonomy" id="68895"/>
    <lineage>
        <taxon>Bacteria</taxon>
        <taxon>Pseudomonadati</taxon>
        <taxon>Pseudomonadota</taxon>
        <taxon>Betaproteobacteria</taxon>
        <taxon>Burkholderiales</taxon>
        <taxon>Burkholderiaceae</taxon>
        <taxon>Cupriavidus</taxon>
    </lineage>
</organism>
<feature type="compositionally biased region" description="Basic residues" evidence="1">
    <location>
        <begin position="260"/>
        <end position="273"/>
    </location>
</feature>
<sequence>MRCSRVLQPIHKIHSNETKQLARRGRRQREGKMGNECHHRVPLQKAARPARARLLRSCAAICVRRSMVIPPVGPYRDRSIKRESPRAPSIWRIPSAVEQSRHLTFPTAHKRGMHERTRHHGSFCCQREDRPAFGKRLGLARALLGKLARRRSSRQTHFTVVRATARSRAAARCATRRASSISSGVGSGSARTEKLIPPMERRRATRRLPTESQSGFMCLSPAVLFRFMDRSPRVAFRRPRDGLAGRRSSAFPTSLPVHPSVRRRATLARRPSRPCRSIPRMSLPRP</sequence>
<feature type="compositionally biased region" description="Low complexity" evidence="1">
    <location>
        <begin position="274"/>
        <end position="286"/>
    </location>
</feature>
<accession>A0A0C4Y9V5</accession>
<protein>
    <submittedName>
        <fullName evidence="2">Uncharacterized protein</fullName>
    </submittedName>
</protein>
<evidence type="ECO:0000256" key="1">
    <source>
        <dbReference type="SAM" id="MobiDB-lite"/>
    </source>
</evidence>
<dbReference type="AlphaFoldDB" id="A0A0C4Y9V5"/>
<evidence type="ECO:0000313" key="2">
    <source>
        <dbReference type="EMBL" id="AJG19044.1"/>
    </source>
</evidence>